<proteinExistence type="predicted"/>
<dbReference type="NCBIfam" id="TIGR00641">
    <property type="entry name" value="acid_CoA_mut_N"/>
    <property type="match status" value="1"/>
</dbReference>
<dbReference type="PANTHER" id="PTHR48101">
    <property type="entry name" value="METHYLMALONYL-COA MUTASE, MITOCHONDRIAL-RELATED"/>
    <property type="match status" value="1"/>
</dbReference>
<dbReference type="InterPro" id="IPR006098">
    <property type="entry name" value="MMCoA_mutase_a_cat"/>
</dbReference>
<dbReference type="GO" id="GO:0004494">
    <property type="term" value="F:methylmalonyl-CoA mutase activity"/>
    <property type="evidence" value="ECO:0007669"/>
    <property type="project" value="InterPro"/>
</dbReference>
<evidence type="ECO:0000313" key="4">
    <source>
        <dbReference type="Proteomes" id="UP000620075"/>
    </source>
</evidence>
<evidence type="ECO:0000259" key="2">
    <source>
        <dbReference type="Pfam" id="PF01642"/>
    </source>
</evidence>
<reference evidence="3 4" key="1">
    <citation type="submission" date="2020-10" db="EMBL/GenBank/DDBJ databases">
        <title>Ca. Dormibacterota MAGs.</title>
        <authorList>
            <person name="Montgomery K."/>
        </authorList>
    </citation>
    <scope>NUCLEOTIDE SEQUENCE [LARGE SCALE GENOMIC DNA]</scope>
    <source>
        <strain evidence="3">SC8811_S16_3</strain>
    </source>
</reference>
<name>A0A934NC51_9BACT</name>
<evidence type="ECO:0000313" key="3">
    <source>
        <dbReference type="EMBL" id="MBJ7601594.1"/>
    </source>
</evidence>
<dbReference type="Gene3D" id="3.20.20.240">
    <property type="entry name" value="Methylmalonyl-CoA mutase"/>
    <property type="match status" value="1"/>
</dbReference>
<organism evidence="3 4">
    <name type="scientific">Candidatus Dormiibacter inghamiae</name>
    <dbReference type="NCBI Taxonomy" id="3127013"/>
    <lineage>
        <taxon>Bacteria</taxon>
        <taxon>Bacillati</taxon>
        <taxon>Candidatus Dormiibacterota</taxon>
        <taxon>Candidatus Dormibacteria</taxon>
        <taxon>Candidatus Dormibacterales</taxon>
        <taxon>Candidatus Dormibacteraceae</taxon>
        <taxon>Candidatus Dormiibacter</taxon>
    </lineage>
</organism>
<sequence length="538" mass="60661">MAQTRSVRQAETTSGVEIKPVYRPEDVAGLDYQRDLGDPGEFPYTRGPYPLMYREKYWTMRTYTGFGTPRATNEWNRRLLAEEGVTGLSTALDLPTQMGYDSDHPEWRAEVGRVGVAIDSLADFEVLFNGIPLDQVSTSFTINAPAFLFLALYQVAGEKQGVGPERLRPIVQNDILKEFFARGACVFPVEPSLRLVADTFEYCSSTMPRANPISVCGYHIRESGATAVQEMAFAISNAREYIDRALARGIPIDSFAPRISWNLGAFMNFFEEVAKYRASRRIWARLMREGYGAQDERSWRFLWFAGTCGSTFSHRQPLNNIVRATVETMALVLGGLQSLTVNTWQEAFEIPDQEAMLTALRTQQIVAHESGIADTADPLAGSYFVESLTDEYERRILELMDDVRERGGMARCIENGYVQRLVLEEAYRHSQAVETGERKVVGENIFVTAEEPPPTRLFQHDPAALDEQLERLAEVRRRRSPKEVERSLARLREAAAQGAENLMPYTVECVRAYATVGEVMGALRQVFGTYREPVDIFG</sequence>
<protein>
    <submittedName>
        <fullName evidence="3">Methylmalonyl-CoA mutase</fullName>
    </submittedName>
</protein>
<dbReference type="AlphaFoldDB" id="A0A934NC51"/>
<dbReference type="Proteomes" id="UP000620075">
    <property type="component" value="Unassembled WGS sequence"/>
</dbReference>
<dbReference type="PANTHER" id="PTHR48101:SF1">
    <property type="entry name" value="METHYLMALONYL-COA MUTASE, LARGE SUBUNIT"/>
    <property type="match status" value="1"/>
</dbReference>
<keyword evidence="1" id="KW-0413">Isomerase</keyword>
<gene>
    <name evidence="3" type="ORF">JF888_00095</name>
</gene>
<feature type="domain" description="Methylmalonyl-CoA mutase alpha/beta chain catalytic" evidence="2">
    <location>
        <begin position="12"/>
        <end position="528"/>
    </location>
</feature>
<accession>A0A934NC51</accession>
<dbReference type="SUPFAM" id="SSF51703">
    <property type="entry name" value="Cobalamin (vitamin B12)-dependent enzymes"/>
    <property type="match status" value="1"/>
</dbReference>
<dbReference type="EMBL" id="JAEKNQ010000001">
    <property type="protein sequence ID" value="MBJ7601594.1"/>
    <property type="molecule type" value="Genomic_DNA"/>
</dbReference>
<evidence type="ECO:0000256" key="1">
    <source>
        <dbReference type="ARBA" id="ARBA00023235"/>
    </source>
</evidence>
<dbReference type="RefSeq" id="WP_338175946.1">
    <property type="nucleotide sequence ID" value="NZ_JAEKNQ010000001.1"/>
</dbReference>
<dbReference type="InterPro" id="IPR006099">
    <property type="entry name" value="MeMalonylCoA_mutase_a/b_cat"/>
</dbReference>
<comment type="caution">
    <text evidence="3">The sequence shown here is derived from an EMBL/GenBank/DDBJ whole genome shotgun (WGS) entry which is preliminary data.</text>
</comment>
<dbReference type="GO" id="GO:0031419">
    <property type="term" value="F:cobalamin binding"/>
    <property type="evidence" value="ECO:0007669"/>
    <property type="project" value="InterPro"/>
</dbReference>
<dbReference type="Pfam" id="PF01642">
    <property type="entry name" value="MM_CoA_mutase"/>
    <property type="match status" value="1"/>
</dbReference>
<dbReference type="InterPro" id="IPR016176">
    <property type="entry name" value="Cbl-dep_enz_cat"/>
</dbReference>